<sequence length="118" mass="13243">QIQKVRLRPTVFSPKLDFHGFPLTISSSPQSSPFAACLPRVAILVTASQFTSATSTPVLTSFRRTYPPSRTLFPPPLLLPKLLLSRHWQYDRLNFSLFVHFVSAGLKLSLHFVANFSS</sequence>
<evidence type="ECO:0000313" key="2">
    <source>
        <dbReference type="Proteomes" id="UP001154282"/>
    </source>
</evidence>
<reference evidence="1" key="1">
    <citation type="submission" date="2022-08" db="EMBL/GenBank/DDBJ databases">
        <authorList>
            <person name="Gutierrez-Valencia J."/>
        </authorList>
    </citation>
    <scope>NUCLEOTIDE SEQUENCE</scope>
</reference>
<name>A0AAV0L6T9_9ROSI</name>
<organism evidence="1 2">
    <name type="scientific">Linum tenue</name>
    <dbReference type="NCBI Taxonomy" id="586396"/>
    <lineage>
        <taxon>Eukaryota</taxon>
        <taxon>Viridiplantae</taxon>
        <taxon>Streptophyta</taxon>
        <taxon>Embryophyta</taxon>
        <taxon>Tracheophyta</taxon>
        <taxon>Spermatophyta</taxon>
        <taxon>Magnoliopsida</taxon>
        <taxon>eudicotyledons</taxon>
        <taxon>Gunneridae</taxon>
        <taxon>Pentapetalae</taxon>
        <taxon>rosids</taxon>
        <taxon>fabids</taxon>
        <taxon>Malpighiales</taxon>
        <taxon>Linaceae</taxon>
        <taxon>Linum</taxon>
    </lineage>
</organism>
<evidence type="ECO:0000313" key="1">
    <source>
        <dbReference type="EMBL" id="CAI0430389.1"/>
    </source>
</evidence>
<feature type="non-terminal residue" evidence="1">
    <location>
        <position position="1"/>
    </location>
</feature>
<comment type="caution">
    <text evidence="1">The sequence shown here is derived from an EMBL/GenBank/DDBJ whole genome shotgun (WGS) entry which is preliminary data.</text>
</comment>
<accession>A0AAV0L6T9</accession>
<dbReference type="AlphaFoldDB" id="A0AAV0L6T9"/>
<dbReference type="EMBL" id="CAMGYJ010000006">
    <property type="protein sequence ID" value="CAI0430389.1"/>
    <property type="molecule type" value="Genomic_DNA"/>
</dbReference>
<keyword evidence="2" id="KW-1185">Reference proteome</keyword>
<proteinExistence type="predicted"/>
<protein>
    <submittedName>
        <fullName evidence="1">Uncharacterized protein</fullName>
    </submittedName>
</protein>
<gene>
    <name evidence="1" type="ORF">LITE_LOCUS22587</name>
</gene>
<dbReference type="Proteomes" id="UP001154282">
    <property type="component" value="Unassembled WGS sequence"/>
</dbReference>